<dbReference type="EMBL" id="KT159937">
    <property type="protein sequence ID" value="AKR04255.1"/>
    <property type="molecule type" value="Genomic_DNA"/>
</dbReference>
<evidence type="ECO:0000313" key="1">
    <source>
        <dbReference type="EMBL" id="AKR04255.1"/>
    </source>
</evidence>
<accession>A0A0H4Y172</accession>
<sequence>MDKAISSILCNVSNCLEKYGEEFWKCPCVVGTDLLVDCETIKELLDTVMHYNLLYNPYGTTNTFSSQIILDRYVHPSEQKITFCQEKDKSLVEWLLNENAYGFVDNTFADELESYSTLRWTIDEVMKRHHLDHPSDVDMSDLVSCGKHQKQKISNQNILELVLNKLFYVSKILHLPVFDDVIFHGFRFDISNYINHQSRRGTVSWNPGKTSDSVVLPVPFKRRSCNIIECLRVDYLTCFNAVTMSREPDRVWTGSMLSLCTVEKNDFDFDVPTLLSTLHYVCLNNVWPESLTSPDWKITYVINMLLSWLNLSREFLVNIIWPNHKLIKCTMEESGFKIEYTDSKLTCFDVGETNDLPTSVVCTLSDLTYVKRFLVKWHRLTPSKANNPVIDQKHVKVKMSLDMFKMMIPDSSIIFEPHSFVMNDLCNSYSVLVPFKKKDTKRSYSLWDELEMMVEYKFILETTDCDIYCTMVKNKYNTKSYYISKDNMLWKIYGVEPVV</sequence>
<reference evidence="1 2" key="1">
    <citation type="journal article" date="2015" name="J. Virol.">
        <title>Salmon gill poxvirus, the deepest representative of the Chordopoxvirinae.</title>
        <authorList>
            <person name="Gjessing M.C."/>
            <person name="Yutin N."/>
            <person name="Tengs T."/>
            <person name="Senkevich T."/>
            <person name="Koonin E.V."/>
            <person name="Ronning H.P."/>
            <person name="Alarson M."/>
            <person name="Ylving S."/>
            <person name="Lie K.-I."/>
            <person name="Saure B."/>
            <person name="Tran L."/>
            <person name="Moss B."/>
            <person name="Dale O.B."/>
        </authorList>
    </citation>
    <scope>NUCLEOTIDE SEQUENCE [LARGE SCALE GENOMIC DNA]</scope>
    <source>
        <strain evidence="1">2012-04-F277-L3G</strain>
    </source>
</reference>
<organism evidence="1 2">
    <name type="scientific">Salmon gill poxvirus</name>
    <dbReference type="NCBI Taxonomy" id="1680908"/>
    <lineage>
        <taxon>Viruses</taxon>
        <taxon>Varidnaviria</taxon>
        <taxon>Bamfordvirae</taxon>
        <taxon>Nucleocytoviricota</taxon>
        <taxon>Pokkesviricetes</taxon>
        <taxon>Chitovirales</taxon>
        <taxon>Poxviridae</taxon>
        <taxon>Chordopoxvirinae</taxon>
        <taxon>Salmonpoxvirus</taxon>
        <taxon>Salmonpoxvirus gillpox</taxon>
        <taxon>Salmon gillpox virus</taxon>
    </lineage>
</organism>
<dbReference type="KEGG" id="vg:25392298"/>
<gene>
    <name evidence="1" type="ORF">SGPV131</name>
</gene>
<name>A0A0H4Y172_9POXV</name>
<dbReference type="Proteomes" id="UP000105007">
    <property type="component" value="Segment"/>
</dbReference>
<evidence type="ECO:0000313" key="2">
    <source>
        <dbReference type="Proteomes" id="UP000105007"/>
    </source>
</evidence>
<dbReference type="RefSeq" id="YP_009162503.1">
    <property type="nucleotide sequence ID" value="NC_027707.1"/>
</dbReference>
<protein>
    <submittedName>
        <fullName evidence="1">Uncharacterized protein</fullName>
    </submittedName>
</protein>
<proteinExistence type="predicted"/>
<dbReference type="GeneID" id="25392298"/>
<keyword evidence="2" id="KW-1185">Reference proteome</keyword>